<dbReference type="RefSeq" id="WP_140048878.1">
    <property type="nucleotide sequence ID" value="NZ_FXWK01000001.1"/>
</dbReference>
<dbReference type="Proteomes" id="UP000194474">
    <property type="component" value="Unassembled WGS sequence"/>
</dbReference>
<keyword evidence="2" id="KW-1185">Reference proteome</keyword>
<gene>
    <name evidence="1" type="ORF">SAMN06295905_0804</name>
</gene>
<reference evidence="2" key="1">
    <citation type="submission" date="2017-04" db="EMBL/GenBank/DDBJ databases">
        <authorList>
            <person name="Varghese N."/>
            <person name="Submissions S."/>
        </authorList>
    </citation>
    <scope>NUCLEOTIDE SEQUENCE [LARGE SCALE GENOMIC DNA]</scope>
</reference>
<protein>
    <submittedName>
        <fullName evidence="1">Uncharacterized protein</fullName>
    </submittedName>
</protein>
<evidence type="ECO:0000313" key="1">
    <source>
        <dbReference type="EMBL" id="SMQ63376.1"/>
    </source>
</evidence>
<dbReference type="AlphaFoldDB" id="A0A1Y6ELW7"/>
<dbReference type="EMBL" id="FXWK01000001">
    <property type="protein sequence ID" value="SMQ63376.1"/>
    <property type="molecule type" value="Genomic_DNA"/>
</dbReference>
<organism evidence="1 2">
    <name type="scientific">Devosia lucknowensis</name>
    <dbReference type="NCBI Taxonomy" id="1096929"/>
    <lineage>
        <taxon>Bacteria</taxon>
        <taxon>Pseudomonadati</taxon>
        <taxon>Pseudomonadota</taxon>
        <taxon>Alphaproteobacteria</taxon>
        <taxon>Hyphomicrobiales</taxon>
        <taxon>Devosiaceae</taxon>
        <taxon>Devosia</taxon>
    </lineage>
</organism>
<proteinExistence type="predicted"/>
<sequence>MNLHWMTLTQAQKSALAFLCEEGPCALPAELGEQLVNLGLVERAHGQVFCVSALGATVPPTTLH</sequence>
<dbReference type="OrthoDB" id="7950868at2"/>
<evidence type="ECO:0000313" key="2">
    <source>
        <dbReference type="Proteomes" id="UP000194474"/>
    </source>
</evidence>
<accession>A0A1Y6ELW7</accession>
<name>A0A1Y6ELW7_9HYPH</name>